<accession>A0A0L0C3H2</accession>
<dbReference type="EMBL" id="JRES01000951">
    <property type="protein sequence ID" value="KNC26868.1"/>
    <property type="molecule type" value="Genomic_DNA"/>
</dbReference>
<dbReference type="Proteomes" id="UP000037069">
    <property type="component" value="Unassembled WGS sequence"/>
</dbReference>
<dbReference type="AlphaFoldDB" id="A0A0L0C3H2"/>
<sequence>MNFSCNLSCGPLGNLAQIDVLLKTQRLHSAIHVWFICINVCMCLLTLVLVSMKGLDLPQHHAKNDQIFAAPADEPNNRHTNLKNNSRLTICCCTSVLMGSALRSLILSRDVERTLESLEFVSVEGMCKSCKKKSSSDMCIGTLCEGKNVEGRRFFTRVLCRQILKAVAV</sequence>
<organism evidence="2 3">
    <name type="scientific">Lucilia cuprina</name>
    <name type="common">Green bottle fly</name>
    <name type="synonym">Australian sheep blowfly</name>
    <dbReference type="NCBI Taxonomy" id="7375"/>
    <lineage>
        <taxon>Eukaryota</taxon>
        <taxon>Metazoa</taxon>
        <taxon>Ecdysozoa</taxon>
        <taxon>Arthropoda</taxon>
        <taxon>Hexapoda</taxon>
        <taxon>Insecta</taxon>
        <taxon>Pterygota</taxon>
        <taxon>Neoptera</taxon>
        <taxon>Endopterygota</taxon>
        <taxon>Diptera</taxon>
        <taxon>Brachycera</taxon>
        <taxon>Muscomorpha</taxon>
        <taxon>Oestroidea</taxon>
        <taxon>Calliphoridae</taxon>
        <taxon>Luciliinae</taxon>
        <taxon>Lucilia</taxon>
    </lineage>
</organism>
<gene>
    <name evidence="2" type="ORF">FF38_03346</name>
</gene>
<evidence type="ECO:0000313" key="2">
    <source>
        <dbReference type="EMBL" id="KNC26868.1"/>
    </source>
</evidence>
<evidence type="ECO:0000256" key="1">
    <source>
        <dbReference type="SAM" id="Phobius"/>
    </source>
</evidence>
<feature type="transmembrane region" description="Helical" evidence="1">
    <location>
        <begin position="31"/>
        <end position="50"/>
    </location>
</feature>
<keyword evidence="1" id="KW-0812">Transmembrane</keyword>
<keyword evidence="1" id="KW-0472">Membrane</keyword>
<keyword evidence="1" id="KW-1133">Transmembrane helix</keyword>
<proteinExistence type="predicted"/>
<reference evidence="2 3" key="1">
    <citation type="journal article" date="2015" name="Nat. Commun.">
        <title>Lucilia cuprina genome unlocks parasitic fly biology to underpin future interventions.</title>
        <authorList>
            <person name="Anstead C.A."/>
            <person name="Korhonen P.K."/>
            <person name="Young N.D."/>
            <person name="Hall R.S."/>
            <person name="Jex A.R."/>
            <person name="Murali S.C."/>
            <person name="Hughes D.S."/>
            <person name="Lee S.F."/>
            <person name="Perry T."/>
            <person name="Stroehlein A.J."/>
            <person name="Ansell B.R."/>
            <person name="Breugelmans B."/>
            <person name="Hofmann A."/>
            <person name="Qu J."/>
            <person name="Dugan S."/>
            <person name="Lee S.L."/>
            <person name="Chao H."/>
            <person name="Dinh H."/>
            <person name="Han Y."/>
            <person name="Doddapaneni H.V."/>
            <person name="Worley K.C."/>
            <person name="Muzny D.M."/>
            <person name="Ioannidis P."/>
            <person name="Waterhouse R.M."/>
            <person name="Zdobnov E.M."/>
            <person name="James P.J."/>
            <person name="Bagnall N.H."/>
            <person name="Kotze A.C."/>
            <person name="Gibbs R.A."/>
            <person name="Richards S."/>
            <person name="Batterham P."/>
            <person name="Gasser R.B."/>
        </authorList>
    </citation>
    <scope>NUCLEOTIDE SEQUENCE [LARGE SCALE GENOMIC DNA]</scope>
    <source>
        <strain evidence="2 3">LS</strain>
        <tissue evidence="2">Full body</tissue>
    </source>
</reference>
<keyword evidence="3" id="KW-1185">Reference proteome</keyword>
<name>A0A0L0C3H2_LUCCU</name>
<evidence type="ECO:0000313" key="3">
    <source>
        <dbReference type="Proteomes" id="UP000037069"/>
    </source>
</evidence>
<protein>
    <submittedName>
        <fullName evidence="2">Uncharacterized protein</fullName>
    </submittedName>
</protein>
<comment type="caution">
    <text evidence="2">The sequence shown here is derived from an EMBL/GenBank/DDBJ whole genome shotgun (WGS) entry which is preliminary data.</text>
</comment>